<proteinExistence type="predicted"/>
<comment type="caution">
    <text evidence="1">The sequence shown here is derived from an EMBL/GenBank/DDBJ whole genome shotgun (WGS) entry which is preliminary data.</text>
</comment>
<evidence type="ECO:0000313" key="1">
    <source>
        <dbReference type="EMBL" id="CAG7725002.1"/>
    </source>
</evidence>
<name>A0A8J2JQ54_9HEXA</name>
<accession>A0A8J2JQ54</accession>
<organism evidence="1 2">
    <name type="scientific">Allacma fusca</name>
    <dbReference type="NCBI Taxonomy" id="39272"/>
    <lineage>
        <taxon>Eukaryota</taxon>
        <taxon>Metazoa</taxon>
        <taxon>Ecdysozoa</taxon>
        <taxon>Arthropoda</taxon>
        <taxon>Hexapoda</taxon>
        <taxon>Collembola</taxon>
        <taxon>Symphypleona</taxon>
        <taxon>Sminthuridae</taxon>
        <taxon>Allacma</taxon>
    </lineage>
</organism>
<evidence type="ECO:0000313" key="2">
    <source>
        <dbReference type="Proteomes" id="UP000708208"/>
    </source>
</evidence>
<protein>
    <submittedName>
        <fullName evidence="1">Uncharacterized protein</fullName>
    </submittedName>
</protein>
<gene>
    <name evidence="1" type="ORF">AFUS01_LOCUS13988</name>
</gene>
<sequence>MLGFNTCRRLGGGGMVLFFSRMQVLLELLLLSALSPRLVVGKIEAEQQ</sequence>
<keyword evidence="2" id="KW-1185">Reference proteome</keyword>
<dbReference type="AlphaFoldDB" id="A0A8J2JQ54"/>
<reference evidence="1" key="1">
    <citation type="submission" date="2021-06" db="EMBL/GenBank/DDBJ databases">
        <authorList>
            <person name="Hodson N. C."/>
            <person name="Mongue J. A."/>
            <person name="Jaron S. K."/>
        </authorList>
    </citation>
    <scope>NUCLEOTIDE SEQUENCE</scope>
</reference>
<dbReference type="Proteomes" id="UP000708208">
    <property type="component" value="Unassembled WGS sequence"/>
</dbReference>
<dbReference type="EMBL" id="CAJVCH010116400">
    <property type="protein sequence ID" value="CAG7725002.1"/>
    <property type="molecule type" value="Genomic_DNA"/>
</dbReference>
<feature type="non-terminal residue" evidence="1">
    <location>
        <position position="48"/>
    </location>
</feature>